<dbReference type="SUPFAM" id="SSF53822">
    <property type="entry name" value="Periplasmic binding protein-like I"/>
    <property type="match status" value="1"/>
</dbReference>
<dbReference type="PROSITE" id="PS00356">
    <property type="entry name" value="HTH_LACI_1"/>
    <property type="match status" value="1"/>
</dbReference>
<keyword evidence="2" id="KW-0805">Transcription regulation</keyword>
<evidence type="ECO:0000256" key="2">
    <source>
        <dbReference type="ARBA" id="ARBA00023015"/>
    </source>
</evidence>
<dbReference type="PATRIC" id="fig|1459.3.peg.4315"/>
<dbReference type="GO" id="GO:0000976">
    <property type="term" value="F:transcription cis-regulatory region binding"/>
    <property type="evidence" value="ECO:0007669"/>
    <property type="project" value="TreeGrafter"/>
</dbReference>
<dbReference type="GO" id="GO:0003700">
    <property type="term" value="F:DNA-binding transcription factor activity"/>
    <property type="evidence" value="ECO:0007669"/>
    <property type="project" value="TreeGrafter"/>
</dbReference>
<dbReference type="PANTHER" id="PTHR30146">
    <property type="entry name" value="LACI-RELATED TRANSCRIPTIONAL REPRESSOR"/>
    <property type="match status" value="1"/>
</dbReference>
<evidence type="ECO:0000256" key="1">
    <source>
        <dbReference type="ARBA" id="ARBA00022491"/>
    </source>
</evidence>
<evidence type="ECO:0000313" key="6">
    <source>
        <dbReference type="EMBL" id="KON88788.1"/>
    </source>
</evidence>
<evidence type="ECO:0000256" key="4">
    <source>
        <dbReference type="ARBA" id="ARBA00023163"/>
    </source>
</evidence>
<dbReference type="PROSITE" id="PS50932">
    <property type="entry name" value="HTH_LACI_2"/>
    <property type="match status" value="1"/>
</dbReference>
<feature type="domain" description="HTH lacI-type" evidence="5">
    <location>
        <begin position="2"/>
        <end position="58"/>
    </location>
</feature>
<keyword evidence="1" id="KW-0678">Repressor</keyword>
<keyword evidence="4" id="KW-0804">Transcription</keyword>
<proteinExistence type="predicted"/>
<dbReference type="Pfam" id="PF13377">
    <property type="entry name" value="Peripla_BP_3"/>
    <property type="match status" value="1"/>
</dbReference>
<dbReference type="SMART" id="SM00354">
    <property type="entry name" value="HTH_LACI"/>
    <property type="match status" value="1"/>
</dbReference>
<accession>A0A0M0GG80</accession>
<evidence type="ECO:0000259" key="5">
    <source>
        <dbReference type="PROSITE" id="PS50932"/>
    </source>
</evidence>
<protein>
    <submittedName>
        <fullName evidence="6">LacI family transcriptional regulator</fullName>
    </submittedName>
</protein>
<organism evidence="6 7">
    <name type="scientific">Sporosarcina globispora</name>
    <name type="common">Bacillus globisporus</name>
    <dbReference type="NCBI Taxonomy" id="1459"/>
    <lineage>
        <taxon>Bacteria</taxon>
        <taxon>Bacillati</taxon>
        <taxon>Bacillota</taxon>
        <taxon>Bacilli</taxon>
        <taxon>Bacillales</taxon>
        <taxon>Caryophanaceae</taxon>
        <taxon>Sporosarcina</taxon>
    </lineage>
</organism>
<dbReference type="RefSeq" id="WP_053436168.1">
    <property type="nucleotide sequence ID" value="NZ_LGUF01000007.1"/>
</dbReference>
<dbReference type="PANTHER" id="PTHR30146:SF148">
    <property type="entry name" value="HTH-TYPE TRANSCRIPTIONAL REPRESSOR PURR-RELATED"/>
    <property type="match status" value="1"/>
</dbReference>
<sequence>MVRLKDIAEYVGVSISTVSRVIQNDQTRNVNQETRNKIWQAVKELGYTPNQHARNLVSNRQNKSNARTMKIGWVANPKQAEINPYFSNIYTGIRDTLTGNDYTLISITKDEIENEALLLKTIHDLGIEGLLLIDSIDDSLIDYIQQTIPVVGLDFYYSDKDIAIIDYNREAAIEKVVQHLVSLGHRDIGFIGGGIKEAFQDLNEEPRFKGYQAAMKEAKLSIRDEWVINTRWKMEYSYEGMNQLIKSSAGYLPTAMVCASDLMALAAMRAVIENKLRIPEDVAFFGVDNIEMGKYSSPPLSTVEIPKYEMGKMAAKTIMEMVEEKVVLPIKIILPFELVNRESSSKKRT</sequence>
<gene>
    <name evidence="6" type="ORF">AF332_19605</name>
</gene>
<comment type="caution">
    <text evidence="6">The sequence shown here is derived from an EMBL/GenBank/DDBJ whole genome shotgun (WGS) entry which is preliminary data.</text>
</comment>
<keyword evidence="3" id="KW-0238">DNA-binding</keyword>
<dbReference type="CDD" id="cd01392">
    <property type="entry name" value="HTH_LacI"/>
    <property type="match status" value="1"/>
</dbReference>
<reference evidence="7" key="1">
    <citation type="submission" date="2015-07" db="EMBL/GenBank/DDBJ databases">
        <title>Fjat-10036 dsm4.</title>
        <authorList>
            <person name="Liu B."/>
            <person name="Wang J."/>
            <person name="Zhu Y."/>
            <person name="Liu G."/>
            <person name="Chen Q."/>
            <person name="Chen Z."/>
            <person name="Lan J."/>
            <person name="Che J."/>
            <person name="Ge C."/>
            <person name="Shi H."/>
            <person name="Pan Z."/>
            <person name="Liu X."/>
        </authorList>
    </citation>
    <scope>NUCLEOTIDE SEQUENCE [LARGE SCALE GENOMIC DNA]</scope>
    <source>
        <strain evidence="7">DSM 4</strain>
    </source>
</reference>
<dbReference type="InterPro" id="IPR028082">
    <property type="entry name" value="Peripla_BP_I"/>
</dbReference>
<evidence type="ECO:0000256" key="3">
    <source>
        <dbReference type="ARBA" id="ARBA00023125"/>
    </source>
</evidence>
<dbReference type="CDD" id="cd01544">
    <property type="entry name" value="PBP1_GalR"/>
    <property type="match status" value="1"/>
</dbReference>
<name>A0A0M0GG80_SPOGL</name>
<dbReference type="InterPro" id="IPR046335">
    <property type="entry name" value="LacI/GalR-like_sensor"/>
</dbReference>
<keyword evidence="7" id="KW-1185">Reference proteome</keyword>
<dbReference type="EMBL" id="LGUF01000007">
    <property type="protein sequence ID" value="KON88788.1"/>
    <property type="molecule type" value="Genomic_DNA"/>
</dbReference>
<evidence type="ECO:0000313" key="7">
    <source>
        <dbReference type="Proteomes" id="UP000037109"/>
    </source>
</evidence>
<dbReference type="Gene3D" id="3.40.50.2300">
    <property type="match status" value="2"/>
</dbReference>
<dbReference type="STRING" id="1459.AF332_19605"/>
<dbReference type="AlphaFoldDB" id="A0A0M0GG80"/>
<dbReference type="Gene3D" id="1.10.260.40">
    <property type="entry name" value="lambda repressor-like DNA-binding domains"/>
    <property type="match status" value="1"/>
</dbReference>
<dbReference type="InterPro" id="IPR000843">
    <property type="entry name" value="HTH_LacI"/>
</dbReference>
<dbReference type="SUPFAM" id="SSF47413">
    <property type="entry name" value="lambda repressor-like DNA-binding domains"/>
    <property type="match status" value="1"/>
</dbReference>
<dbReference type="Proteomes" id="UP000037109">
    <property type="component" value="Unassembled WGS sequence"/>
</dbReference>
<dbReference type="OrthoDB" id="9784962at2"/>
<dbReference type="InterPro" id="IPR010982">
    <property type="entry name" value="Lambda_DNA-bd_dom_sf"/>
</dbReference>
<dbReference type="Pfam" id="PF00356">
    <property type="entry name" value="LacI"/>
    <property type="match status" value="1"/>
</dbReference>